<sequence length="195" mass="21665">MPEIISSLSRLRWRRRFRSFVALILLAGLAIAAWTWLPAPAATVPLVHVIDGDSLTVRRDDAAMTIRLTGLDAVEYRQDCPRADGSRWACGRDARTALERLAGPGPLHCDLAARDVYRRTLATCRTLPFPDGIDLGAEMVRQGWAVATDDAYPVEEAEAQAKRRGIWQGDFVRPADWRAMHERPATALSAPHPDE</sequence>
<name>A0AAC9AWS6_SPHMC</name>
<dbReference type="SUPFAM" id="SSF50199">
    <property type="entry name" value="Staphylococcal nuclease"/>
    <property type="match status" value="1"/>
</dbReference>
<proteinExistence type="predicted"/>
<protein>
    <recommendedName>
        <fullName evidence="1">TNase-like domain-containing protein</fullName>
    </recommendedName>
</protein>
<evidence type="ECO:0000313" key="2">
    <source>
        <dbReference type="EMBL" id="AMU91119.1"/>
    </source>
</evidence>
<accession>A0AAC9AWS6</accession>
<gene>
    <name evidence="2" type="ORF">ATM17_19080</name>
</gene>
<dbReference type="KEGG" id="smaz:LH19_18515"/>
<dbReference type="InterPro" id="IPR035437">
    <property type="entry name" value="SNase_OB-fold_sf"/>
</dbReference>
<dbReference type="Proteomes" id="UP000076088">
    <property type="component" value="Chromosome"/>
</dbReference>
<keyword evidence="3" id="KW-1185">Reference proteome</keyword>
<evidence type="ECO:0000259" key="1">
    <source>
        <dbReference type="SMART" id="SM00318"/>
    </source>
</evidence>
<dbReference type="RefSeq" id="WP_054731040.1">
    <property type="nucleotide sequence ID" value="NZ_CP009429.1"/>
</dbReference>
<dbReference type="EMBL" id="CP013344">
    <property type="protein sequence ID" value="AMU91119.1"/>
    <property type="molecule type" value="Genomic_DNA"/>
</dbReference>
<reference evidence="2 3" key="2">
    <citation type="journal article" date="2016" name="Genome Announc.">
        <title>Complete Genome Sequence of Sphingopyxis macrogoltabida Strain 203N (NBRC 111659), a Polyethylene Glycol Degrader.</title>
        <authorList>
            <person name="Ohtsubo Y."/>
            <person name="Nonoyama S."/>
            <person name="Nagata Y."/>
            <person name="Numata M."/>
            <person name="Tsuchikane K."/>
            <person name="Hosoyama A."/>
            <person name="Yamazoe A."/>
            <person name="Tsuda M."/>
            <person name="Fujita N."/>
            <person name="Kawai F."/>
        </authorList>
    </citation>
    <scope>NUCLEOTIDE SEQUENCE [LARGE SCALE GENOMIC DNA]</scope>
    <source>
        <strain evidence="2 3">203N</strain>
    </source>
</reference>
<dbReference type="SMART" id="SM00318">
    <property type="entry name" value="SNc"/>
    <property type="match status" value="1"/>
</dbReference>
<reference evidence="3" key="1">
    <citation type="submission" date="2015-11" db="EMBL/GenBank/DDBJ databases">
        <title>Complete genome sequence of a polyethylene-glycol degrader Sphingopyxis macrogoltabida 203N (NBRC 111659).</title>
        <authorList>
            <person name="Yoshiyuki O."/>
            <person name="Shouta N."/>
            <person name="Nagata Y."/>
            <person name="Numata M."/>
            <person name="Tsuchikane K."/>
            <person name="Hosoyama A."/>
            <person name="Yamazoe A."/>
            <person name="Tsuda M."/>
            <person name="Fujita N."/>
            <person name="Kawai F."/>
        </authorList>
    </citation>
    <scope>NUCLEOTIDE SEQUENCE [LARGE SCALE GENOMIC DNA]</scope>
    <source>
        <strain evidence="3">203N</strain>
    </source>
</reference>
<organism evidence="2 3">
    <name type="scientific">Sphingopyxis macrogoltabida</name>
    <name type="common">Sphingomonas macrogoltabidus</name>
    <dbReference type="NCBI Taxonomy" id="33050"/>
    <lineage>
        <taxon>Bacteria</taxon>
        <taxon>Pseudomonadati</taxon>
        <taxon>Pseudomonadota</taxon>
        <taxon>Alphaproteobacteria</taxon>
        <taxon>Sphingomonadales</taxon>
        <taxon>Sphingomonadaceae</taxon>
        <taxon>Sphingopyxis</taxon>
    </lineage>
</organism>
<dbReference type="InterPro" id="IPR016071">
    <property type="entry name" value="Staphylococal_nuclease_OB-fold"/>
</dbReference>
<dbReference type="Pfam" id="PF00565">
    <property type="entry name" value="SNase"/>
    <property type="match status" value="1"/>
</dbReference>
<dbReference type="Gene3D" id="2.40.50.90">
    <property type="match status" value="1"/>
</dbReference>
<dbReference type="AlphaFoldDB" id="A0AAC9AWS6"/>
<evidence type="ECO:0000313" key="3">
    <source>
        <dbReference type="Proteomes" id="UP000076088"/>
    </source>
</evidence>
<feature type="domain" description="TNase-like" evidence="1">
    <location>
        <begin position="40"/>
        <end position="169"/>
    </location>
</feature>